<evidence type="ECO:0000313" key="2">
    <source>
        <dbReference type="Proteomes" id="UP000091956"/>
    </source>
</evidence>
<dbReference type="AlphaFoldDB" id="A0A1B8GD50"/>
<reference evidence="1 2" key="1">
    <citation type="submission" date="2016-03" db="EMBL/GenBank/DDBJ databases">
        <title>Comparative genomics of Pseudogymnoascus destructans, the fungus causing white-nose syndrome of bats.</title>
        <authorList>
            <person name="Palmer J.M."/>
            <person name="Drees K.P."/>
            <person name="Foster J.T."/>
            <person name="Lindner D.L."/>
        </authorList>
    </citation>
    <scope>NUCLEOTIDE SEQUENCE [LARGE SCALE GENOMIC DNA]</scope>
    <source>
        <strain evidence="1 2">UAMH 10579</strain>
    </source>
</reference>
<dbReference type="RefSeq" id="XP_018127486.1">
    <property type="nucleotide sequence ID" value="XM_018277541.1"/>
</dbReference>
<sequence length="134" mass="15731">MLSRISNNPALSSKIAEMRLRLSPLVRITTGTVHPAFPPTVLHYWLLVESDLDDLAHFYHQRTPSVWTTQYPQTMGWRGNLTFEEKRRKWGKFIGLRGCAAPQDAKTADEMWEEARRDKLAAEDEMMRSKRHWY</sequence>
<reference evidence="2" key="2">
    <citation type="journal article" date="2018" name="Nat. Commun.">
        <title>Extreme sensitivity to ultraviolet light in the fungal pathogen causing white-nose syndrome of bats.</title>
        <authorList>
            <person name="Palmer J.M."/>
            <person name="Drees K.P."/>
            <person name="Foster J.T."/>
            <person name="Lindner D.L."/>
        </authorList>
    </citation>
    <scope>NUCLEOTIDE SEQUENCE [LARGE SCALE GENOMIC DNA]</scope>
    <source>
        <strain evidence="2">UAMH 10579</strain>
    </source>
</reference>
<dbReference type="EMBL" id="KV460250">
    <property type="protein sequence ID" value="OBT93753.1"/>
    <property type="molecule type" value="Genomic_DNA"/>
</dbReference>
<accession>A0A1B8GD50</accession>
<organism evidence="1 2">
    <name type="scientific">Pseudogymnoascus verrucosus</name>
    <dbReference type="NCBI Taxonomy" id="342668"/>
    <lineage>
        <taxon>Eukaryota</taxon>
        <taxon>Fungi</taxon>
        <taxon>Dikarya</taxon>
        <taxon>Ascomycota</taxon>
        <taxon>Pezizomycotina</taxon>
        <taxon>Leotiomycetes</taxon>
        <taxon>Thelebolales</taxon>
        <taxon>Thelebolaceae</taxon>
        <taxon>Pseudogymnoascus</taxon>
    </lineage>
</organism>
<name>A0A1B8GD50_9PEZI</name>
<dbReference type="GeneID" id="28841499"/>
<gene>
    <name evidence="1" type="ORF">VE01_08113</name>
</gene>
<proteinExistence type="predicted"/>
<evidence type="ECO:0000313" key="1">
    <source>
        <dbReference type="EMBL" id="OBT93753.1"/>
    </source>
</evidence>
<protein>
    <submittedName>
        <fullName evidence="1">Uncharacterized protein</fullName>
    </submittedName>
</protein>
<dbReference type="Proteomes" id="UP000091956">
    <property type="component" value="Unassembled WGS sequence"/>
</dbReference>
<keyword evidence="2" id="KW-1185">Reference proteome</keyword>
<dbReference type="OrthoDB" id="4156665at2759"/>